<evidence type="ECO:0000259" key="6">
    <source>
        <dbReference type="PROSITE" id="PS50059"/>
    </source>
</evidence>
<organism evidence="7 8">
    <name type="scientific">Pricia mediterranea</name>
    <dbReference type="NCBI Taxonomy" id="3076079"/>
    <lineage>
        <taxon>Bacteria</taxon>
        <taxon>Pseudomonadati</taxon>
        <taxon>Bacteroidota</taxon>
        <taxon>Flavobacteriia</taxon>
        <taxon>Flavobacteriales</taxon>
        <taxon>Flavobacteriaceae</taxon>
        <taxon>Pricia</taxon>
    </lineage>
</organism>
<dbReference type="PROSITE" id="PS51257">
    <property type="entry name" value="PROKAR_LIPOPROTEIN"/>
    <property type="match status" value="1"/>
</dbReference>
<dbReference type="EMBL" id="JAVTTP010000001">
    <property type="protein sequence ID" value="MDT7829914.1"/>
    <property type="molecule type" value="Genomic_DNA"/>
</dbReference>
<evidence type="ECO:0000256" key="5">
    <source>
        <dbReference type="SAM" id="MobiDB-lite"/>
    </source>
</evidence>
<dbReference type="Pfam" id="PF00254">
    <property type="entry name" value="FKBP_C"/>
    <property type="match status" value="1"/>
</dbReference>
<feature type="domain" description="PPIase FKBP-type" evidence="6">
    <location>
        <begin position="129"/>
        <end position="235"/>
    </location>
</feature>
<sequence>MSRVAALFAVGLLVISCNNDDEGAPPPVPPRPLAEVAAEDEAKIQEYLNTHYYNYEDFENPTEDFDYRVVVKKIPEGDTLLKPLSMQTASKTVHLSSSDLNLEGDEQNIEHKMYFLKAREGVGESPTEVDSVFLRYEGSRLDGTVFDSNIGNPSWLDLQGTLSQGNSGTIQGFKRGLPQFKSGGDIIVNDDGTFEVKGFGSGLLIFPSALGYYNSPNVGASYSPLVFNIQLLVSNTADHDRDGTPTKDEVEIDEEGNVTLTDTNNDGIPDYLDPDTK</sequence>
<evidence type="ECO:0000256" key="2">
    <source>
        <dbReference type="ARBA" id="ARBA00023110"/>
    </source>
</evidence>
<dbReference type="InterPro" id="IPR046357">
    <property type="entry name" value="PPIase_dom_sf"/>
</dbReference>
<gene>
    <name evidence="7" type="ORF">RQM65_14675</name>
</gene>
<evidence type="ECO:0000256" key="4">
    <source>
        <dbReference type="RuleBase" id="RU003915"/>
    </source>
</evidence>
<comment type="similarity">
    <text evidence="4">Belongs to the FKBP-type PPIase family.</text>
</comment>
<dbReference type="EC" id="5.2.1.8" evidence="4"/>
<dbReference type="Proteomes" id="UP001250656">
    <property type="component" value="Unassembled WGS sequence"/>
</dbReference>
<feature type="region of interest" description="Disordered" evidence="5">
    <location>
        <begin position="237"/>
        <end position="277"/>
    </location>
</feature>
<evidence type="ECO:0000256" key="1">
    <source>
        <dbReference type="ARBA" id="ARBA00000971"/>
    </source>
</evidence>
<feature type="compositionally biased region" description="Basic and acidic residues" evidence="5">
    <location>
        <begin position="237"/>
        <end position="249"/>
    </location>
</feature>
<accession>A0ABU3L9N9</accession>
<name>A0ABU3L9N9_9FLAO</name>
<dbReference type="PROSITE" id="PS50059">
    <property type="entry name" value="FKBP_PPIASE"/>
    <property type="match status" value="1"/>
</dbReference>
<dbReference type="GO" id="GO:0003755">
    <property type="term" value="F:peptidyl-prolyl cis-trans isomerase activity"/>
    <property type="evidence" value="ECO:0007669"/>
    <property type="project" value="UniProtKB-EC"/>
</dbReference>
<dbReference type="Gene3D" id="3.10.50.40">
    <property type="match status" value="1"/>
</dbReference>
<evidence type="ECO:0000256" key="3">
    <source>
        <dbReference type="PROSITE-ProRule" id="PRU00277"/>
    </source>
</evidence>
<evidence type="ECO:0000313" key="7">
    <source>
        <dbReference type="EMBL" id="MDT7829914.1"/>
    </source>
</evidence>
<keyword evidence="8" id="KW-1185">Reference proteome</keyword>
<protein>
    <recommendedName>
        <fullName evidence="4">Peptidyl-prolyl cis-trans isomerase</fullName>
        <ecNumber evidence="4">5.2.1.8</ecNumber>
    </recommendedName>
</protein>
<proteinExistence type="inferred from homology"/>
<dbReference type="InterPro" id="IPR001179">
    <property type="entry name" value="PPIase_FKBP_dom"/>
</dbReference>
<reference evidence="7 8" key="1">
    <citation type="submission" date="2023-09" db="EMBL/GenBank/DDBJ databases">
        <title>Novel taxa isolated from Blanes Bay.</title>
        <authorList>
            <person name="Rey-Velasco X."/>
            <person name="Lucena T."/>
        </authorList>
    </citation>
    <scope>NUCLEOTIDE SEQUENCE [LARGE SCALE GENOMIC DNA]</scope>
    <source>
        <strain evidence="7 8">S334</strain>
    </source>
</reference>
<keyword evidence="3 4" id="KW-0413">Isomerase</keyword>
<comment type="catalytic activity">
    <reaction evidence="1 3 4">
        <text>[protein]-peptidylproline (omega=180) = [protein]-peptidylproline (omega=0)</text>
        <dbReference type="Rhea" id="RHEA:16237"/>
        <dbReference type="Rhea" id="RHEA-COMP:10747"/>
        <dbReference type="Rhea" id="RHEA-COMP:10748"/>
        <dbReference type="ChEBI" id="CHEBI:83833"/>
        <dbReference type="ChEBI" id="CHEBI:83834"/>
        <dbReference type="EC" id="5.2.1.8"/>
    </reaction>
</comment>
<dbReference type="RefSeq" id="WP_314016175.1">
    <property type="nucleotide sequence ID" value="NZ_JAVTTP010000001.1"/>
</dbReference>
<dbReference type="SUPFAM" id="SSF54534">
    <property type="entry name" value="FKBP-like"/>
    <property type="match status" value="1"/>
</dbReference>
<comment type="caution">
    <text evidence="7">The sequence shown here is derived from an EMBL/GenBank/DDBJ whole genome shotgun (WGS) entry which is preliminary data.</text>
</comment>
<evidence type="ECO:0000313" key="8">
    <source>
        <dbReference type="Proteomes" id="UP001250656"/>
    </source>
</evidence>
<keyword evidence="2 3" id="KW-0697">Rotamase</keyword>